<name>A0A7J7GR71_CAMSI</name>
<organism evidence="1 2">
    <name type="scientific">Camellia sinensis</name>
    <name type="common">Tea plant</name>
    <name type="synonym">Thea sinensis</name>
    <dbReference type="NCBI Taxonomy" id="4442"/>
    <lineage>
        <taxon>Eukaryota</taxon>
        <taxon>Viridiplantae</taxon>
        <taxon>Streptophyta</taxon>
        <taxon>Embryophyta</taxon>
        <taxon>Tracheophyta</taxon>
        <taxon>Spermatophyta</taxon>
        <taxon>Magnoliopsida</taxon>
        <taxon>eudicotyledons</taxon>
        <taxon>Gunneridae</taxon>
        <taxon>Pentapetalae</taxon>
        <taxon>asterids</taxon>
        <taxon>Ericales</taxon>
        <taxon>Theaceae</taxon>
        <taxon>Camellia</taxon>
    </lineage>
</organism>
<dbReference type="AlphaFoldDB" id="A0A7J7GR71"/>
<comment type="caution">
    <text evidence="1">The sequence shown here is derived from an EMBL/GenBank/DDBJ whole genome shotgun (WGS) entry which is preliminary data.</text>
</comment>
<reference evidence="1 2" key="2">
    <citation type="submission" date="2020-07" db="EMBL/GenBank/DDBJ databases">
        <title>Genome assembly of wild tea tree DASZ reveals pedigree and selection history of tea varieties.</title>
        <authorList>
            <person name="Zhang W."/>
        </authorList>
    </citation>
    <scope>NUCLEOTIDE SEQUENCE [LARGE SCALE GENOMIC DNA]</scope>
    <source>
        <strain evidence="2">cv. G240</strain>
        <tissue evidence="1">Leaf</tissue>
    </source>
</reference>
<accession>A0A7J7GR71</accession>
<dbReference type="Proteomes" id="UP000593564">
    <property type="component" value="Unassembled WGS sequence"/>
</dbReference>
<gene>
    <name evidence="1" type="ORF">HYC85_020053</name>
</gene>
<dbReference type="EMBL" id="JACBKZ010000009">
    <property type="protein sequence ID" value="KAF5942411.1"/>
    <property type="molecule type" value="Genomic_DNA"/>
</dbReference>
<keyword evidence="2" id="KW-1185">Reference proteome</keyword>
<protein>
    <submittedName>
        <fullName evidence="1">Uncharacterized protein</fullName>
    </submittedName>
</protein>
<reference evidence="2" key="1">
    <citation type="journal article" date="2020" name="Nat. Commun.">
        <title>Genome assembly of wild tea tree DASZ reveals pedigree and selection history of tea varieties.</title>
        <authorList>
            <person name="Zhang W."/>
            <person name="Zhang Y."/>
            <person name="Qiu H."/>
            <person name="Guo Y."/>
            <person name="Wan H."/>
            <person name="Zhang X."/>
            <person name="Scossa F."/>
            <person name="Alseekh S."/>
            <person name="Zhang Q."/>
            <person name="Wang P."/>
            <person name="Xu L."/>
            <person name="Schmidt M.H."/>
            <person name="Jia X."/>
            <person name="Li D."/>
            <person name="Zhu A."/>
            <person name="Guo F."/>
            <person name="Chen W."/>
            <person name="Ni D."/>
            <person name="Usadel B."/>
            <person name="Fernie A.R."/>
            <person name="Wen W."/>
        </authorList>
    </citation>
    <scope>NUCLEOTIDE SEQUENCE [LARGE SCALE GENOMIC DNA]</scope>
    <source>
        <strain evidence="2">cv. G240</strain>
    </source>
</reference>
<evidence type="ECO:0000313" key="1">
    <source>
        <dbReference type="EMBL" id="KAF5942411.1"/>
    </source>
</evidence>
<sequence length="58" mass="6584">MHPTLDVNPCTQKLDMNPCTQHVPNNIFNLNPCTLGMNPCTQHSFKFEVVQKSKLRDG</sequence>
<proteinExistence type="predicted"/>
<evidence type="ECO:0000313" key="2">
    <source>
        <dbReference type="Proteomes" id="UP000593564"/>
    </source>
</evidence>